<reference evidence="2" key="1">
    <citation type="submission" date="2020-09" db="EMBL/GenBank/DDBJ databases">
        <title>Secondary metabolite and genome analysis of marine Streptomyces chumphonensis KK1-2T.</title>
        <authorList>
            <person name="Phongsopitanun W."/>
            <person name="Kanchanasin P."/>
            <person name="Pittayakhajonwut P."/>
            <person name="Suwanborirux K."/>
            <person name="Tanasupawat S."/>
        </authorList>
    </citation>
    <scope>NUCLEOTIDE SEQUENCE</scope>
    <source>
        <strain evidence="2">KK1-2</strain>
    </source>
</reference>
<evidence type="ECO:0000313" key="2">
    <source>
        <dbReference type="EMBL" id="MBD3932190.1"/>
    </source>
</evidence>
<dbReference type="Proteomes" id="UP000632289">
    <property type="component" value="Unassembled WGS sequence"/>
</dbReference>
<protein>
    <submittedName>
        <fullName evidence="2">Uncharacterized protein</fullName>
    </submittedName>
</protein>
<proteinExistence type="predicted"/>
<evidence type="ECO:0000256" key="1">
    <source>
        <dbReference type="SAM" id="MobiDB-lite"/>
    </source>
</evidence>
<dbReference type="AlphaFoldDB" id="A0A927ICS7"/>
<organism evidence="2 3">
    <name type="scientific">Streptomyces chumphonensis</name>
    <dbReference type="NCBI Taxonomy" id="1214925"/>
    <lineage>
        <taxon>Bacteria</taxon>
        <taxon>Bacillati</taxon>
        <taxon>Actinomycetota</taxon>
        <taxon>Actinomycetes</taxon>
        <taxon>Kitasatosporales</taxon>
        <taxon>Streptomycetaceae</taxon>
        <taxon>Streptomyces</taxon>
    </lineage>
</organism>
<comment type="caution">
    <text evidence="2">The sequence shown here is derived from an EMBL/GenBank/DDBJ whole genome shotgun (WGS) entry which is preliminary data.</text>
</comment>
<accession>A0A927ICS7</accession>
<name>A0A927ICS7_9ACTN</name>
<dbReference type="EMBL" id="JACXYU010000004">
    <property type="protein sequence ID" value="MBD3932190.1"/>
    <property type="molecule type" value="Genomic_DNA"/>
</dbReference>
<keyword evidence="3" id="KW-1185">Reference proteome</keyword>
<dbReference type="RefSeq" id="WP_191209472.1">
    <property type="nucleotide sequence ID" value="NZ_BAABKL010000050.1"/>
</dbReference>
<feature type="region of interest" description="Disordered" evidence="1">
    <location>
        <begin position="137"/>
        <end position="212"/>
    </location>
</feature>
<evidence type="ECO:0000313" key="3">
    <source>
        <dbReference type="Proteomes" id="UP000632289"/>
    </source>
</evidence>
<sequence length="212" mass="22502">MPTPHGSRGGMAFSAEELRVLRRALATTLQSAALPAQEIRECLMLTLAVDDATHEAARLRRFLFADVARYRAALPGAAAGYLARLGSALDAGYTPTDEDVTALRRLCAGRTGAQEAARRMDLLVRAALPAARTPLAALPGGLGASGAGGEEDAEPGAPEEPREPRRPERDEPAPERDRPAGPQRPSRPIPTPGEVFPPRRRTPPPEQALLSA</sequence>
<gene>
    <name evidence="2" type="ORF">IF129_11585</name>
</gene>
<feature type="compositionally biased region" description="Basic and acidic residues" evidence="1">
    <location>
        <begin position="159"/>
        <end position="179"/>
    </location>
</feature>